<feature type="transmembrane region" description="Helical" evidence="6">
    <location>
        <begin position="60"/>
        <end position="81"/>
    </location>
</feature>
<feature type="domain" description="EamA" evidence="7">
    <location>
        <begin position="7"/>
        <end position="129"/>
    </location>
</feature>
<proteinExistence type="predicted"/>
<feature type="transmembrane region" description="Helical" evidence="6">
    <location>
        <begin position="225"/>
        <end position="245"/>
    </location>
</feature>
<feature type="domain" description="EamA" evidence="7">
    <location>
        <begin position="137"/>
        <end position="268"/>
    </location>
</feature>
<dbReference type="KEGG" id="dtn:DTL3_0226"/>
<name>A0A0C7NNQ6_DEFTU</name>
<comment type="subcellular location">
    <subcellularLocation>
        <location evidence="1">Cell membrane</location>
        <topology evidence="1">Multi-pass membrane protein</topology>
    </subcellularLocation>
</comment>
<feature type="transmembrane region" description="Helical" evidence="6">
    <location>
        <begin position="191"/>
        <end position="213"/>
    </location>
</feature>
<dbReference type="EMBL" id="LN824141">
    <property type="protein sequence ID" value="CEP77557.1"/>
    <property type="molecule type" value="Genomic_DNA"/>
</dbReference>
<dbReference type="InterPro" id="IPR051258">
    <property type="entry name" value="Diverse_Substrate_Transporter"/>
</dbReference>
<keyword evidence="4 6" id="KW-1133">Transmembrane helix</keyword>
<feature type="transmembrane region" description="Helical" evidence="6">
    <location>
        <begin position="87"/>
        <end position="105"/>
    </location>
</feature>
<dbReference type="InterPro" id="IPR000620">
    <property type="entry name" value="EamA_dom"/>
</dbReference>
<keyword evidence="3 6" id="KW-0812">Transmembrane</keyword>
<feature type="transmembrane region" description="Helical" evidence="6">
    <location>
        <begin position="112"/>
        <end position="129"/>
    </location>
</feature>
<evidence type="ECO:0000256" key="5">
    <source>
        <dbReference type="ARBA" id="ARBA00023136"/>
    </source>
</evidence>
<evidence type="ECO:0000313" key="8">
    <source>
        <dbReference type="EMBL" id="CEP77557.1"/>
    </source>
</evidence>
<gene>
    <name evidence="8" type="ORF">DTL3_0226</name>
</gene>
<dbReference type="PANTHER" id="PTHR42920:SF5">
    <property type="entry name" value="EAMA DOMAIN-CONTAINING PROTEIN"/>
    <property type="match status" value="1"/>
</dbReference>
<feature type="transmembrane region" description="Helical" evidence="6">
    <location>
        <begin position="251"/>
        <end position="269"/>
    </location>
</feature>
<dbReference type="SUPFAM" id="SSF103481">
    <property type="entry name" value="Multidrug resistance efflux transporter EmrE"/>
    <property type="match status" value="2"/>
</dbReference>
<evidence type="ECO:0000259" key="7">
    <source>
        <dbReference type="Pfam" id="PF00892"/>
    </source>
</evidence>
<evidence type="ECO:0000256" key="3">
    <source>
        <dbReference type="ARBA" id="ARBA00022692"/>
    </source>
</evidence>
<dbReference type="PATRIC" id="fig|1006576.9.peg.222"/>
<dbReference type="STRING" id="1006576.DTL3_0226"/>
<protein>
    <submittedName>
        <fullName evidence="8">Putative membrane protein</fullName>
    </submittedName>
</protein>
<feature type="transmembrane region" description="Helical" evidence="6">
    <location>
        <begin position="7"/>
        <end position="28"/>
    </location>
</feature>
<keyword evidence="9" id="KW-1185">Reference proteome</keyword>
<dbReference type="HOGENOM" id="CLU_033863_21_3_0"/>
<feature type="transmembrane region" description="Helical" evidence="6">
    <location>
        <begin position="135"/>
        <end position="156"/>
    </location>
</feature>
<accession>A0A0C7NNQ6</accession>
<dbReference type="GO" id="GO:0005886">
    <property type="term" value="C:plasma membrane"/>
    <property type="evidence" value="ECO:0007669"/>
    <property type="project" value="UniProtKB-SubCell"/>
</dbReference>
<keyword evidence="2" id="KW-1003">Cell membrane</keyword>
<dbReference type="AlphaFoldDB" id="A0A0C7NNQ6"/>
<dbReference type="PANTHER" id="PTHR42920">
    <property type="entry name" value="OS03G0707200 PROTEIN-RELATED"/>
    <property type="match status" value="1"/>
</dbReference>
<organism evidence="8 9">
    <name type="scientific">Defluviitoga tunisiensis</name>
    <dbReference type="NCBI Taxonomy" id="1006576"/>
    <lineage>
        <taxon>Bacteria</taxon>
        <taxon>Thermotogati</taxon>
        <taxon>Thermotogota</taxon>
        <taxon>Thermotogae</taxon>
        <taxon>Petrotogales</taxon>
        <taxon>Petrotogaceae</taxon>
        <taxon>Defluviitoga</taxon>
    </lineage>
</organism>
<evidence type="ECO:0000256" key="1">
    <source>
        <dbReference type="ARBA" id="ARBA00004651"/>
    </source>
</evidence>
<evidence type="ECO:0000256" key="4">
    <source>
        <dbReference type="ARBA" id="ARBA00022989"/>
    </source>
</evidence>
<feature type="transmembrane region" description="Helical" evidence="6">
    <location>
        <begin position="34"/>
        <end position="53"/>
    </location>
</feature>
<dbReference type="RefSeq" id="WP_045087164.1">
    <property type="nucleotide sequence ID" value="NZ_LN824141.1"/>
</dbReference>
<evidence type="ECO:0000256" key="6">
    <source>
        <dbReference type="SAM" id="Phobius"/>
    </source>
</evidence>
<evidence type="ECO:0000256" key="2">
    <source>
        <dbReference type="ARBA" id="ARBA00022475"/>
    </source>
</evidence>
<dbReference type="Pfam" id="PF00892">
    <property type="entry name" value="EamA"/>
    <property type="match status" value="2"/>
</dbReference>
<sequence>MQQKYKAYINLFLVTLIWGSTFPLHKAVLTDEYTFPYLFVRFFIAGIFSFIIWRKQSFKYGMILGVILGLGHALQTYGINFTDASKSGFITSLYIPFTPIISFLIEKEKPNLIQWICFPLSLLGSYMLFGGISGFNFGDFLTFIGAVLFALHIVLITKFSKKVQETSLLAYQFLFAAVINLLLSFNSNWSLTNTIIATTLYTSIIATVLVNFVQVKYQKVVGSNSTVLIFIGEPIFASLFSFIFLKERFSYLQLIGAILMILVILLTSFSDKIIVHFTKPINTKEL</sequence>
<dbReference type="OrthoDB" id="9804865at2"/>
<feature type="transmembrane region" description="Helical" evidence="6">
    <location>
        <begin position="168"/>
        <end position="185"/>
    </location>
</feature>
<dbReference type="Proteomes" id="UP000032809">
    <property type="component" value="Chromosome I"/>
</dbReference>
<reference evidence="9" key="1">
    <citation type="submission" date="2014-11" db="EMBL/GenBank/DDBJ databases">
        <authorList>
            <person name="Wibberg D."/>
        </authorList>
    </citation>
    <scope>NUCLEOTIDE SEQUENCE [LARGE SCALE GENOMIC DNA]</scope>
    <source>
        <strain evidence="9">L3</strain>
    </source>
</reference>
<dbReference type="InterPro" id="IPR037185">
    <property type="entry name" value="EmrE-like"/>
</dbReference>
<keyword evidence="5 6" id="KW-0472">Membrane</keyword>
<evidence type="ECO:0000313" key="9">
    <source>
        <dbReference type="Proteomes" id="UP000032809"/>
    </source>
</evidence>